<name>X6NJE6_RETFI</name>
<evidence type="ECO:0000256" key="2">
    <source>
        <dbReference type="ARBA" id="ARBA00009409"/>
    </source>
</evidence>
<dbReference type="PROSITE" id="PS51068">
    <property type="entry name" value="FPG_CAT"/>
    <property type="match status" value="1"/>
</dbReference>
<dbReference type="Pfam" id="PF01149">
    <property type="entry name" value="Fapy_DNA_glyco"/>
    <property type="match status" value="1"/>
</dbReference>
<feature type="transmembrane region" description="Helical" evidence="10">
    <location>
        <begin position="215"/>
        <end position="234"/>
    </location>
</feature>
<dbReference type="GO" id="GO:0008270">
    <property type="term" value="F:zinc ion binding"/>
    <property type="evidence" value="ECO:0007669"/>
    <property type="project" value="InterPro"/>
</dbReference>
<dbReference type="SMART" id="SM00898">
    <property type="entry name" value="Fapy_DNA_glyco"/>
    <property type="match status" value="1"/>
</dbReference>
<dbReference type="InterPro" id="IPR012319">
    <property type="entry name" value="FPG_cat"/>
</dbReference>
<comment type="catalytic activity">
    <reaction evidence="1">
        <text>Hydrolysis of DNA containing ring-opened 7-methylguanine residues, releasing 2,6-diamino-4-hydroxy-5-(N-methyl)formamidopyrimidine.</text>
        <dbReference type="EC" id="3.2.2.23"/>
    </reaction>
</comment>
<dbReference type="GO" id="GO:0003906">
    <property type="term" value="F:DNA-(apurinic or apyrimidinic site) endonuclease activity"/>
    <property type="evidence" value="ECO:0007669"/>
    <property type="project" value="InterPro"/>
</dbReference>
<evidence type="ECO:0000256" key="8">
    <source>
        <dbReference type="ARBA" id="ARBA00023268"/>
    </source>
</evidence>
<comment type="similarity">
    <text evidence="2">Belongs to the FPG family.</text>
</comment>
<evidence type="ECO:0000256" key="1">
    <source>
        <dbReference type="ARBA" id="ARBA00001668"/>
    </source>
</evidence>
<dbReference type="InterPro" id="IPR015886">
    <property type="entry name" value="H2TH_FPG"/>
</dbReference>
<dbReference type="Proteomes" id="UP000023152">
    <property type="component" value="Unassembled WGS sequence"/>
</dbReference>
<evidence type="ECO:0000256" key="4">
    <source>
        <dbReference type="ARBA" id="ARBA00022801"/>
    </source>
</evidence>
<dbReference type="GO" id="GO:0005634">
    <property type="term" value="C:nucleus"/>
    <property type="evidence" value="ECO:0007669"/>
    <property type="project" value="TreeGrafter"/>
</dbReference>
<dbReference type="InterPro" id="IPR010979">
    <property type="entry name" value="Ribosomal_uS13-like_H2TH"/>
</dbReference>
<keyword evidence="3" id="KW-0227">DNA damage</keyword>
<dbReference type="InterPro" id="IPR035937">
    <property type="entry name" value="FPG_N"/>
</dbReference>
<dbReference type="Pfam" id="PF06831">
    <property type="entry name" value="H2TH"/>
    <property type="match status" value="1"/>
</dbReference>
<keyword evidence="9" id="KW-0326">Glycosidase</keyword>
<dbReference type="GO" id="GO:0016829">
    <property type="term" value="F:lyase activity"/>
    <property type="evidence" value="ECO:0007669"/>
    <property type="project" value="UniProtKB-KW"/>
</dbReference>
<keyword evidence="10" id="KW-0812">Transmembrane</keyword>
<gene>
    <name evidence="12" type="ORF">RFI_10723</name>
</gene>
<keyword evidence="10" id="KW-1133">Transmembrane helix</keyword>
<evidence type="ECO:0000256" key="3">
    <source>
        <dbReference type="ARBA" id="ARBA00022763"/>
    </source>
</evidence>
<accession>X6NJE6</accession>
<dbReference type="SUPFAM" id="SSF81624">
    <property type="entry name" value="N-terminal domain of MutM-like DNA repair proteins"/>
    <property type="match status" value="1"/>
</dbReference>
<dbReference type="OMA" id="NWIAHEV"/>
<comment type="caution">
    <text evidence="12">The sequence shown here is derived from an EMBL/GenBank/DDBJ whole genome shotgun (WGS) entry which is preliminary data.</text>
</comment>
<sequence length="280" mass="32351">MKKSDRCSFGNLIFQKSKRKIDTIIIEKEYEFSLCLCLCCCWQLPEVETTRQLLEECALNKTIVKVEAVEDTLLFEGQRQSEVVTSLLHQKIVKTGRHGKVVWLEMKKKPHVSFHLGMTGRIVVSGKPVTFYYRFPATKCDEWPPKYYKLLLTLNDGTKIAFTDPRRFGRIRIHKINPKQDKPVTGLGYDPLHGMCDLKTFCSLLETRACSVADLFRPLLFYFIFFFMFLKGALLDQSFIAGVGNWIADEVCYQSGIHPCVKCNALTQMQMQRLFHAIQQ</sequence>
<dbReference type="GO" id="GO:0006284">
    <property type="term" value="P:base-excision repair"/>
    <property type="evidence" value="ECO:0007669"/>
    <property type="project" value="InterPro"/>
</dbReference>
<evidence type="ECO:0000256" key="10">
    <source>
        <dbReference type="SAM" id="Phobius"/>
    </source>
</evidence>
<keyword evidence="5" id="KW-0238">DNA-binding</keyword>
<reference evidence="12 13" key="1">
    <citation type="journal article" date="2013" name="Curr. Biol.">
        <title>The Genome of the Foraminiferan Reticulomyxa filosa.</title>
        <authorList>
            <person name="Glockner G."/>
            <person name="Hulsmann N."/>
            <person name="Schleicher M."/>
            <person name="Noegel A.A."/>
            <person name="Eichinger L."/>
            <person name="Gallinger C."/>
            <person name="Pawlowski J."/>
            <person name="Sierra R."/>
            <person name="Euteneuer U."/>
            <person name="Pillet L."/>
            <person name="Moustafa A."/>
            <person name="Platzer M."/>
            <person name="Groth M."/>
            <person name="Szafranski K."/>
            <person name="Schliwa M."/>
        </authorList>
    </citation>
    <scope>NUCLEOTIDE SEQUENCE [LARGE SCALE GENOMIC DNA]</scope>
</reference>
<dbReference type="Gene3D" id="3.20.190.10">
    <property type="entry name" value="MutM-like, N-terminal"/>
    <property type="match status" value="1"/>
</dbReference>
<dbReference type="PANTHER" id="PTHR22993:SF9">
    <property type="entry name" value="FORMAMIDOPYRIMIDINE-DNA GLYCOSYLASE"/>
    <property type="match status" value="1"/>
</dbReference>
<keyword evidence="6" id="KW-0234">DNA repair</keyword>
<keyword evidence="8" id="KW-0511">Multifunctional enzyme</keyword>
<feature type="domain" description="Formamidopyrimidine-DNA glycosylase catalytic" evidence="11">
    <location>
        <begin position="42"/>
        <end position="169"/>
    </location>
</feature>
<dbReference type="SUPFAM" id="SSF46946">
    <property type="entry name" value="S13-like H2TH domain"/>
    <property type="match status" value="1"/>
</dbReference>
<dbReference type="Gene3D" id="1.10.8.50">
    <property type="match status" value="1"/>
</dbReference>
<dbReference type="AlphaFoldDB" id="X6NJE6"/>
<keyword evidence="7" id="KW-0456">Lyase</keyword>
<evidence type="ECO:0000313" key="12">
    <source>
        <dbReference type="EMBL" id="ETO26410.1"/>
    </source>
</evidence>
<evidence type="ECO:0000256" key="6">
    <source>
        <dbReference type="ARBA" id="ARBA00023204"/>
    </source>
</evidence>
<keyword evidence="13" id="KW-1185">Reference proteome</keyword>
<keyword evidence="4" id="KW-0378">Hydrolase</keyword>
<evidence type="ECO:0000256" key="7">
    <source>
        <dbReference type="ARBA" id="ARBA00023239"/>
    </source>
</evidence>
<proteinExistence type="inferred from homology"/>
<protein>
    <recommendedName>
        <fullName evidence="11">Formamidopyrimidine-DNA glycosylase catalytic domain-containing protein</fullName>
    </recommendedName>
</protein>
<dbReference type="GO" id="GO:0003684">
    <property type="term" value="F:damaged DNA binding"/>
    <property type="evidence" value="ECO:0007669"/>
    <property type="project" value="InterPro"/>
</dbReference>
<dbReference type="GO" id="GO:0008534">
    <property type="term" value="F:oxidized purine nucleobase lesion DNA N-glycosylase activity"/>
    <property type="evidence" value="ECO:0007669"/>
    <property type="project" value="UniProtKB-EC"/>
</dbReference>
<evidence type="ECO:0000259" key="11">
    <source>
        <dbReference type="PROSITE" id="PS51068"/>
    </source>
</evidence>
<organism evidence="12 13">
    <name type="scientific">Reticulomyxa filosa</name>
    <dbReference type="NCBI Taxonomy" id="46433"/>
    <lineage>
        <taxon>Eukaryota</taxon>
        <taxon>Sar</taxon>
        <taxon>Rhizaria</taxon>
        <taxon>Retaria</taxon>
        <taxon>Foraminifera</taxon>
        <taxon>Monothalamids</taxon>
        <taxon>Reticulomyxidae</taxon>
        <taxon>Reticulomyxa</taxon>
    </lineage>
</organism>
<keyword evidence="10" id="KW-0472">Membrane</keyword>
<dbReference type="EMBL" id="ASPP01007881">
    <property type="protein sequence ID" value="ETO26410.1"/>
    <property type="molecule type" value="Genomic_DNA"/>
</dbReference>
<evidence type="ECO:0000256" key="5">
    <source>
        <dbReference type="ARBA" id="ARBA00023125"/>
    </source>
</evidence>
<evidence type="ECO:0000256" key="9">
    <source>
        <dbReference type="ARBA" id="ARBA00023295"/>
    </source>
</evidence>
<feature type="non-terminal residue" evidence="12">
    <location>
        <position position="280"/>
    </location>
</feature>
<dbReference type="OrthoDB" id="444592at2759"/>
<dbReference type="SMART" id="SM01232">
    <property type="entry name" value="H2TH"/>
    <property type="match status" value="1"/>
</dbReference>
<dbReference type="PANTHER" id="PTHR22993">
    <property type="entry name" value="FORMAMIDOPYRIMIDINE-DNA GLYCOSYLASE"/>
    <property type="match status" value="1"/>
</dbReference>
<evidence type="ECO:0000313" key="13">
    <source>
        <dbReference type="Proteomes" id="UP000023152"/>
    </source>
</evidence>